<keyword evidence="2" id="KW-1185">Reference proteome</keyword>
<protein>
    <submittedName>
        <fullName evidence="1">Uncharacterized protein</fullName>
    </submittedName>
</protein>
<organism evidence="1 2">
    <name type="scientific">Caerostris extrusa</name>
    <name type="common">Bark spider</name>
    <name type="synonym">Caerostris bankana</name>
    <dbReference type="NCBI Taxonomy" id="172846"/>
    <lineage>
        <taxon>Eukaryota</taxon>
        <taxon>Metazoa</taxon>
        <taxon>Ecdysozoa</taxon>
        <taxon>Arthropoda</taxon>
        <taxon>Chelicerata</taxon>
        <taxon>Arachnida</taxon>
        <taxon>Araneae</taxon>
        <taxon>Araneomorphae</taxon>
        <taxon>Entelegynae</taxon>
        <taxon>Araneoidea</taxon>
        <taxon>Araneidae</taxon>
        <taxon>Caerostris</taxon>
    </lineage>
</organism>
<proteinExistence type="predicted"/>
<dbReference type="EMBL" id="BPLR01004662">
    <property type="protein sequence ID" value="GIX96574.1"/>
    <property type="molecule type" value="Genomic_DNA"/>
</dbReference>
<sequence length="104" mass="11730">MCSILYDTFPLGFWRTEIISNRMSRKLPPCFRPVARFTHNRCLHIVLLTVLQGITKNSVAPSSDGRLINSNTKNLPTNALKNPLRLRLGTQRISNSKVGSHQLS</sequence>
<dbReference type="AlphaFoldDB" id="A0AAV4PIV8"/>
<reference evidence="1 2" key="1">
    <citation type="submission" date="2021-06" db="EMBL/GenBank/DDBJ databases">
        <title>Caerostris extrusa draft genome.</title>
        <authorList>
            <person name="Kono N."/>
            <person name="Arakawa K."/>
        </authorList>
    </citation>
    <scope>NUCLEOTIDE SEQUENCE [LARGE SCALE GENOMIC DNA]</scope>
</reference>
<evidence type="ECO:0000313" key="2">
    <source>
        <dbReference type="Proteomes" id="UP001054945"/>
    </source>
</evidence>
<gene>
    <name evidence="1" type="ORF">CEXT_34371</name>
</gene>
<dbReference type="Proteomes" id="UP001054945">
    <property type="component" value="Unassembled WGS sequence"/>
</dbReference>
<accession>A0AAV4PIV8</accession>
<evidence type="ECO:0000313" key="1">
    <source>
        <dbReference type="EMBL" id="GIX96574.1"/>
    </source>
</evidence>
<comment type="caution">
    <text evidence="1">The sequence shown here is derived from an EMBL/GenBank/DDBJ whole genome shotgun (WGS) entry which is preliminary data.</text>
</comment>
<name>A0AAV4PIV8_CAEEX</name>